<reference evidence="2 3" key="1">
    <citation type="submission" date="2018-07" db="EMBL/GenBank/DDBJ databases">
        <title>Genomic Encyclopedia of Type Strains, Phase III (KMG-III): the genomes of soil and plant-associated and newly described type strains.</title>
        <authorList>
            <person name="Whitman W."/>
        </authorList>
    </citation>
    <scope>NUCLEOTIDE SEQUENCE [LARGE SCALE GENOMIC DNA]</scope>
    <source>
        <strain evidence="2 3">CECT 7731</strain>
    </source>
</reference>
<dbReference type="RefSeq" id="WP_114410493.1">
    <property type="nucleotide sequence ID" value="NZ_QPJQ01000002.1"/>
</dbReference>
<dbReference type="EMBL" id="QPJQ01000002">
    <property type="protein sequence ID" value="RCX08355.1"/>
    <property type="molecule type" value="Genomic_DNA"/>
</dbReference>
<evidence type="ECO:0000313" key="3">
    <source>
        <dbReference type="Proteomes" id="UP000253506"/>
    </source>
</evidence>
<proteinExistence type="predicted"/>
<dbReference type="AlphaFoldDB" id="A0A369AGY5"/>
<feature type="domain" description="FRG" evidence="1">
    <location>
        <begin position="56"/>
        <end position="168"/>
    </location>
</feature>
<name>A0A369AGY5_9GAMM</name>
<gene>
    <name evidence="2" type="ORF">DFP77_10250</name>
</gene>
<dbReference type="OrthoDB" id="9816036at2"/>
<sequence length="331" mass="38992">MKLEKLEGKKIFSLDMYLDFITKKEFSRIGLVEGNKDYAVDIGSNQYRIMPLGEGEFSPIYYRGQNHYHSPCKPSIFRPDIDDLSLIRRYEFERILKKVRINNLVNHYLLINDQHSFSVEVEGLCQHYELPTSLLDVSKNKSIAKFFAMCEFKDGHYFPRKAGNAYIYKIDLTKVQEKDRNKICLIGNQPLPRSKEQSGIAIKLNKDEDFNLQSFVSLEKIEFTTEEAIEIFNEFKNGTVLFPKDSIKLLIDEILLTISNESLLHFSVEHKKDFYAQFKRALDKEYFISNDYYTDLLKSKNYKNLFFEIENYIKSNMLEFGIRGWSEHFEG</sequence>
<dbReference type="Pfam" id="PF08867">
    <property type="entry name" value="FRG"/>
    <property type="match status" value="1"/>
</dbReference>
<dbReference type="InterPro" id="IPR014966">
    <property type="entry name" value="FRG-dom"/>
</dbReference>
<protein>
    <submittedName>
        <fullName evidence="2">FRG domain-containing protein</fullName>
    </submittedName>
</protein>
<dbReference type="SMART" id="SM00901">
    <property type="entry name" value="FRG"/>
    <property type="match status" value="1"/>
</dbReference>
<dbReference type="Proteomes" id="UP000253506">
    <property type="component" value="Unassembled WGS sequence"/>
</dbReference>
<evidence type="ECO:0000259" key="1">
    <source>
        <dbReference type="SMART" id="SM00901"/>
    </source>
</evidence>
<comment type="caution">
    <text evidence="2">The sequence shown here is derived from an EMBL/GenBank/DDBJ whole genome shotgun (WGS) entry which is preliminary data.</text>
</comment>
<evidence type="ECO:0000313" key="2">
    <source>
        <dbReference type="EMBL" id="RCX08355.1"/>
    </source>
</evidence>
<accession>A0A369AGY5</accession>
<organism evidence="2 3">
    <name type="scientific">Marinomonas foliarum</name>
    <dbReference type="NCBI Taxonomy" id="491950"/>
    <lineage>
        <taxon>Bacteria</taxon>
        <taxon>Pseudomonadati</taxon>
        <taxon>Pseudomonadota</taxon>
        <taxon>Gammaproteobacteria</taxon>
        <taxon>Oceanospirillales</taxon>
        <taxon>Oceanospirillaceae</taxon>
        <taxon>Marinomonas</taxon>
    </lineage>
</organism>